<evidence type="ECO:0000313" key="1">
    <source>
        <dbReference type="EMBL" id="GIE93479.1"/>
    </source>
</evidence>
<reference evidence="1" key="1">
    <citation type="submission" date="2021-01" db="EMBL/GenBank/DDBJ databases">
        <title>Whole genome shotgun sequence of Actinoplanes rishiriensis NBRC 108556.</title>
        <authorList>
            <person name="Komaki H."/>
            <person name="Tamura T."/>
        </authorList>
    </citation>
    <scope>NUCLEOTIDE SEQUENCE</scope>
    <source>
        <strain evidence="1">NBRC 108556</strain>
    </source>
</reference>
<dbReference type="Pfam" id="PF00702">
    <property type="entry name" value="Hydrolase"/>
    <property type="match status" value="1"/>
</dbReference>
<sequence length="217" mass="23056">MLRAIVFDLDGTILDTETPEFVSWQEAFAALGVSLDQAVWSRTIGTADSGWDPYVHLEALVGAPVDRGSVRAARRARFDELIAGAEPRAGVLAWLDDARELGLKVGLASSSDEVWVDRFLDALGLRARFEVIATRDRVMLSKPAPDLYRLALDELGVPASEALAVEDSPNGVAAAKAAGLFCVAVPNPLTADLALDGADLTLTSLSDRSLREVAAGI</sequence>
<protein>
    <recommendedName>
        <fullName evidence="3">HAD family hydrolase</fullName>
    </recommendedName>
</protein>
<proteinExistence type="predicted"/>
<dbReference type="EMBL" id="BOMV01000007">
    <property type="protein sequence ID" value="GIE93479.1"/>
    <property type="molecule type" value="Genomic_DNA"/>
</dbReference>
<keyword evidence="2" id="KW-1185">Reference proteome</keyword>
<dbReference type="NCBIfam" id="TIGR01509">
    <property type="entry name" value="HAD-SF-IA-v3"/>
    <property type="match status" value="1"/>
</dbReference>
<dbReference type="Gene3D" id="3.40.50.1000">
    <property type="entry name" value="HAD superfamily/HAD-like"/>
    <property type="match status" value="1"/>
</dbReference>
<dbReference type="InterPro" id="IPR036412">
    <property type="entry name" value="HAD-like_sf"/>
</dbReference>
<organism evidence="1 2">
    <name type="scientific">Paractinoplanes rishiriensis</name>
    <dbReference type="NCBI Taxonomy" id="1050105"/>
    <lineage>
        <taxon>Bacteria</taxon>
        <taxon>Bacillati</taxon>
        <taxon>Actinomycetota</taxon>
        <taxon>Actinomycetes</taxon>
        <taxon>Micromonosporales</taxon>
        <taxon>Micromonosporaceae</taxon>
        <taxon>Paractinoplanes</taxon>
    </lineage>
</organism>
<gene>
    <name evidence="1" type="primary">yhcW</name>
    <name evidence="1" type="ORF">Ari01nite_09440</name>
</gene>
<dbReference type="PANTHER" id="PTHR18901">
    <property type="entry name" value="2-DEOXYGLUCOSE-6-PHOSPHATE PHOSPHATASE 2"/>
    <property type="match status" value="1"/>
</dbReference>
<dbReference type="SFLD" id="SFLDG01129">
    <property type="entry name" value="C1.5:_HAD__Beta-PGM__Phosphata"/>
    <property type="match status" value="1"/>
</dbReference>
<dbReference type="InterPro" id="IPR006439">
    <property type="entry name" value="HAD-SF_hydro_IA"/>
</dbReference>
<dbReference type="Gene3D" id="1.10.150.240">
    <property type="entry name" value="Putative phosphatase, domain 2"/>
    <property type="match status" value="1"/>
</dbReference>
<dbReference type="PRINTS" id="PR00413">
    <property type="entry name" value="HADHALOGNASE"/>
</dbReference>
<evidence type="ECO:0000313" key="2">
    <source>
        <dbReference type="Proteomes" id="UP000636960"/>
    </source>
</evidence>
<dbReference type="Proteomes" id="UP000636960">
    <property type="component" value="Unassembled WGS sequence"/>
</dbReference>
<dbReference type="AlphaFoldDB" id="A0A919JTZ7"/>
<dbReference type="SUPFAM" id="SSF56784">
    <property type="entry name" value="HAD-like"/>
    <property type="match status" value="1"/>
</dbReference>
<comment type="caution">
    <text evidence="1">The sequence shown here is derived from an EMBL/GenBank/DDBJ whole genome shotgun (WGS) entry which is preliminary data.</text>
</comment>
<accession>A0A919JTZ7</accession>
<evidence type="ECO:0008006" key="3">
    <source>
        <dbReference type="Google" id="ProtNLM"/>
    </source>
</evidence>
<name>A0A919JTZ7_9ACTN</name>
<dbReference type="SFLD" id="SFLDS00003">
    <property type="entry name" value="Haloacid_Dehalogenase"/>
    <property type="match status" value="1"/>
</dbReference>
<dbReference type="InterPro" id="IPR023198">
    <property type="entry name" value="PGP-like_dom2"/>
</dbReference>
<dbReference type="PANTHER" id="PTHR18901:SF38">
    <property type="entry name" value="PSEUDOURIDINE-5'-PHOSPHATASE"/>
    <property type="match status" value="1"/>
</dbReference>
<dbReference type="InterPro" id="IPR023214">
    <property type="entry name" value="HAD_sf"/>
</dbReference>